<gene>
    <name evidence="3" type="ORF">RM553_02995</name>
</gene>
<sequence>MATTYTNTETFQEKVKRSSWGAIFAGALTALAVAFLLNLLGLGIGLTSIDPMTESDPLAGLGTGTIIWWGLSNLAALFVGGMVAGRMSGFPSAADGGIHGFLAWALYALVTFYFLTSTVGSIMNGMGNMVSGLFGGDSSKQVTVQVDKAQQQSQDQANLTMDKIKREVLQVVNTAEQYDVLPDDASGETREAIEQTGAQAKGLIKSMDIEEFFNDLQFDIDENGDLQINLQGDQQYIQKEELKNYLTQNTNLSEADIDRMIENWDERIQAAIDDAEQFYANAKEKAVELSDKISDAVGTFSIIAFGVLLLGALAGFFGGSLGSPEHTVTEEHHIKEDEHARERNYRDRR</sequence>
<keyword evidence="2" id="KW-0812">Transmembrane</keyword>
<dbReference type="Proteomes" id="UP001262889">
    <property type="component" value="Unassembled WGS sequence"/>
</dbReference>
<evidence type="ECO:0000256" key="2">
    <source>
        <dbReference type="SAM" id="Phobius"/>
    </source>
</evidence>
<evidence type="ECO:0000313" key="4">
    <source>
        <dbReference type="Proteomes" id="UP001262889"/>
    </source>
</evidence>
<evidence type="ECO:0008006" key="5">
    <source>
        <dbReference type="Google" id="ProtNLM"/>
    </source>
</evidence>
<keyword evidence="4" id="KW-1185">Reference proteome</keyword>
<dbReference type="RefSeq" id="WP_311533498.1">
    <property type="nucleotide sequence ID" value="NZ_JAVRHQ010000002.1"/>
</dbReference>
<dbReference type="EMBL" id="JAVRHQ010000002">
    <property type="protein sequence ID" value="MDT0641790.1"/>
    <property type="molecule type" value="Genomic_DNA"/>
</dbReference>
<organism evidence="3 4">
    <name type="scientific">Autumnicola tepida</name>
    <dbReference type="NCBI Taxonomy" id="3075595"/>
    <lineage>
        <taxon>Bacteria</taxon>
        <taxon>Pseudomonadati</taxon>
        <taxon>Bacteroidota</taxon>
        <taxon>Flavobacteriia</taxon>
        <taxon>Flavobacteriales</taxon>
        <taxon>Flavobacteriaceae</taxon>
        <taxon>Autumnicola</taxon>
    </lineage>
</organism>
<name>A0ABU3C645_9FLAO</name>
<keyword evidence="2" id="KW-0472">Membrane</keyword>
<protein>
    <recommendedName>
        <fullName evidence="5">CAP-Gly protein</fullName>
    </recommendedName>
</protein>
<feature type="region of interest" description="Disordered" evidence="1">
    <location>
        <begin position="328"/>
        <end position="349"/>
    </location>
</feature>
<keyword evidence="2" id="KW-1133">Transmembrane helix</keyword>
<evidence type="ECO:0000256" key="1">
    <source>
        <dbReference type="SAM" id="MobiDB-lite"/>
    </source>
</evidence>
<feature type="transmembrane region" description="Helical" evidence="2">
    <location>
        <begin position="20"/>
        <end position="46"/>
    </location>
</feature>
<evidence type="ECO:0000313" key="3">
    <source>
        <dbReference type="EMBL" id="MDT0641790.1"/>
    </source>
</evidence>
<feature type="transmembrane region" description="Helical" evidence="2">
    <location>
        <begin position="66"/>
        <end position="85"/>
    </location>
</feature>
<proteinExistence type="predicted"/>
<feature type="transmembrane region" description="Helical" evidence="2">
    <location>
        <begin position="97"/>
        <end position="115"/>
    </location>
</feature>
<reference evidence="3 4" key="1">
    <citation type="submission" date="2023-09" db="EMBL/GenBank/DDBJ databases">
        <authorList>
            <person name="Rey-Velasco X."/>
        </authorList>
    </citation>
    <scope>NUCLEOTIDE SEQUENCE [LARGE SCALE GENOMIC DNA]</scope>
    <source>
        <strain evidence="3 4">F363</strain>
    </source>
</reference>
<comment type="caution">
    <text evidence="3">The sequence shown here is derived from an EMBL/GenBank/DDBJ whole genome shotgun (WGS) entry which is preliminary data.</text>
</comment>
<feature type="transmembrane region" description="Helical" evidence="2">
    <location>
        <begin position="296"/>
        <end position="317"/>
    </location>
</feature>
<accession>A0ABU3C645</accession>